<evidence type="ECO:0000256" key="1">
    <source>
        <dbReference type="ARBA" id="ARBA00022612"/>
    </source>
</evidence>
<evidence type="ECO:0008006" key="5">
    <source>
        <dbReference type="Google" id="ProtNLM"/>
    </source>
</evidence>
<evidence type="ECO:0000313" key="3">
    <source>
        <dbReference type="EMBL" id="AXJ12541.1"/>
    </source>
</evidence>
<proteinExistence type="predicted"/>
<dbReference type="RefSeq" id="WP_115129845.1">
    <property type="nucleotide sequence ID" value="NZ_CP022601.1"/>
</dbReference>
<dbReference type="PANTHER" id="PTHR41328:SF2">
    <property type="entry name" value="TERMINASE SMALL SUBUNIT"/>
    <property type="match status" value="1"/>
</dbReference>
<dbReference type="PANTHER" id="PTHR41328">
    <property type="entry name" value="TERMINASE SMALL SUBUNIT-RELATED"/>
    <property type="match status" value="1"/>
</dbReference>
<dbReference type="Pfam" id="PF03592">
    <property type="entry name" value="Terminase_2"/>
    <property type="match status" value="1"/>
</dbReference>
<dbReference type="InterPro" id="IPR038713">
    <property type="entry name" value="Terminase_Gp1_N_sf"/>
</dbReference>
<dbReference type="Gene3D" id="1.10.10.1400">
    <property type="entry name" value="Terminase, small subunit, N-terminal DNA-binding domain, HTH motif"/>
    <property type="match status" value="1"/>
</dbReference>
<dbReference type="AlphaFoldDB" id="A0A345VII9"/>
<protein>
    <recommendedName>
        <fullName evidence="5">Terminase small subunit</fullName>
    </recommendedName>
</protein>
<gene>
    <name evidence="3" type="ORF">Sp14A_06120</name>
</gene>
<dbReference type="GO" id="GO:0051276">
    <property type="term" value="P:chromosome organization"/>
    <property type="evidence" value="ECO:0007669"/>
    <property type="project" value="InterPro"/>
</dbReference>
<accession>A0A345VII9</accession>
<keyword evidence="2" id="KW-0231">Viral genome packaging</keyword>
<organism evidence="3 4">
    <name type="scientific">Streptococcus pluranimalium</name>
    <dbReference type="NCBI Taxonomy" id="82348"/>
    <lineage>
        <taxon>Bacteria</taxon>
        <taxon>Bacillati</taxon>
        <taxon>Bacillota</taxon>
        <taxon>Bacilli</taxon>
        <taxon>Lactobacillales</taxon>
        <taxon>Streptococcaceae</taxon>
        <taxon>Streptococcus</taxon>
    </lineage>
</organism>
<evidence type="ECO:0000313" key="4">
    <source>
        <dbReference type="Proteomes" id="UP000255411"/>
    </source>
</evidence>
<dbReference type="Proteomes" id="UP000255411">
    <property type="component" value="Chromosome"/>
</dbReference>
<dbReference type="InterPro" id="IPR052404">
    <property type="entry name" value="SPP1-like_terminase"/>
</dbReference>
<reference evidence="3 4" key="1">
    <citation type="submission" date="2017-07" db="EMBL/GenBank/DDBJ databases">
        <title>Streptococcus pluranimalium as cause of bovine abortion.</title>
        <authorList>
            <person name="Rodriguez Campos S."/>
            <person name="Gobeli Brawand S."/>
            <person name="Brodard I."/>
            <person name="Rychener L."/>
            <person name="Perreten V."/>
        </authorList>
    </citation>
    <scope>NUCLEOTIDE SEQUENCE [LARGE SCALE GENOMIC DNA]</scope>
    <source>
        <strain evidence="3 4">14A0014</strain>
    </source>
</reference>
<dbReference type="InterPro" id="IPR005335">
    <property type="entry name" value="Terminase_ssu"/>
</dbReference>
<dbReference type="Gene3D" id="6.10.140.2160">
    <property type="match status" value="1"/>
</dbReference>
<sequence>MSKLTIKQRKFADEYIISGNATDAYKKAGYKWASDNIASVEGHKLLKKPKVDEYIKYRMEKHQSPKIADQTEILEFLTSAMRGEVTEPILKNSGDFEQIIVDVKPNVSTRKSAAELLGKRYGMWVDKQDVTTNNVTEIVWDIPLEDER</sequence>
<keyword evidence="1" id="KW-1188">Viral release from host cell</keyword>
<dbReference type="EMBL" id="CP022601">
    <property type="protein sequence ID" value="AXJ12541.1"/>
    <property type="molecule type" value="Genomic_DNA"/>
</dbReference>
<name>A0A345VII9_9STRE</name>
<evidence type="ECO:0000256" key="2">
    <source>
        <dbReference type="ARBA" id="ARBA00023219"/>
    </source>
</evidence>